<name>A0AAV9NXJ3_9PEZI</name>
<keyword evidence="3" id="KW-1185">Reference proteome</keyword>
<evidence type="ECO:0000256" key="1">
    <source>
        <dbReference type="SAM" id="MobiDB-lite"/>
    </source>
</evidence>
<dbReference type="GeneID" id="89931683"/>
<evidence type="ECO:0000313" key="3">
    <source>
        <dbReference type="Proteomes" id="UP001337655"/>
    </source>
</evidence>
<dbReference type="RefSeq" id="XP_064654322.1">
    <property type="nucleotide sequence ID" value="XM_064807575.1"/>
</dbReference>
<evidence type="ECO:0000313" key="2">
    <source>
        <dbReference type="EMBL" id="KAK5163958.1"/>
    </source>
</evidence>
<reference evidence="2 3" key="1">
    <citation type="submission" date="2023-08" db="EMBL/GenBank/DDBJ databases">
        <title>Black Yeasts Isolated from many extreme environments.</title>
        <authorList>
            <person name="Coleine C."/>
            <person name="Stajich J.E."/>
            <person name="Selbmann L."/>
        </authorList>
    </citation>
    <scope>NUCLEOTIDE SEQUENCE [LARGE SCALE GENOMIC DNA]</scope>
    <source>
        <strain evidence="2 3">CCFEE 5935</strain>
    </source>
</reference>
<dbReference type="EMBL" id="JAVRRT010000022">
    <property type="protein sequence ID" value="KAK5163958.1"/>
    <property type="molecule type" value="Genomic_DNA"/>
</dbReference>
<sequence length="122" mass="12999">MSSNSQSSSSYSTFTSYSTSSTSSSTTQPGVQEVTGSRSAQTSYSDPSGSHTVTQEQRLGEPVVREERHYDSQGREMPAGIEGSAAGRIGGGEGPRIEDVTDADKRYEEAMEDEYAKREGGA</sequence>
<gene>
    <name evidence="2" type="ORF">LTR77_010354</name>
</gene>
<feature type="compositionally biased region" description="Basic and acidic residues" evidence="1">
    <location>
        <begin position="63"/>
        <end position="74"/>
    </location>
</feature>
<proteinExistence type="predicted"/>
<feature type="compositionally biased region" description="Low complexity" evidence="1">
    <location>
        <begin position="1"/>
        <end position="27"/>
    </location>
</feature>
<organism evidence="2 3">
    <name type="scientific">Saxophila tyrrhenica</name>
    <dbReference type="NCBI Taxonomy" id="1690608"/>
    <lineage>
        <taxon>Eukaryota</taxon>
        <taxon>Fungi</taxon>
        <taxon>Dikarya</taxon>
        <taxon>Ascomycota</taxon>
        <taxon>Pezizomycotina</taxon>
        <taxon>Dothideomycetes</taxon>
        <taxon>Dothideomycetidae</taxon>
        <taxon>Mycosphaerellales</taxon>
        <taxon>Extremaceae</taxon>
        <taxon>Saxophila</taxon>
    </lineage>
</organism>
<feature type="region of interest" description="Disordered" evidence="1">
    <location>
        <begin position="1"/>
        <end position="102"/>
    </location>
</feature>
<protein>
    <submittedName>
        <fullName evidence="2">Uncharacterized protein</fullName>
    </submittedName>
</protein>
<feature type="compositionally biased region" description="Polar residues" evidence="1">
    <location>
        <begin position="28"/>
        <end position="57"/>
    </location>
</feature>
<accession>A0AAV9NXJ3</accession>
<comment type="caution">
    <text evidence="2">The sequence shown here is derived from an EMBL/GenBank/DDBJ whole genome shotgun (WGS) entry which is preliminary data.</text>
</comment>
<dbReference type="Proteomes" id="UP001337655">
    <property type="component" value="Unassembled WGS sequence"/>
</dbReference>
<dbReference type="AlphaFoldDB" id="A0AAV9NXJ3"/>